<proteinExistence type="predicted"/>
<keyword evidence="3" id="KW-1185">Reference proteome</keyword>
<name>A0ABC9WF52_GRUJA</name>
<protein>
    <recommendedName>
        <fullName evidence="1">Endonuclease/exonuclease/phosphatase domain-containing protein</fullName>
    </recommendedName>
</protein>
<dbReference type="InterPro" id="IPR005135">
    <property type="entry name" value="Endo/exonuclease/phosphatase"/>
</dbReference>
<dbReference type="Proteomes" id="UP001623348">
    <property type="component" value="Unassembled WGS sequence"/>
</dbReference>
<sequence>MQLESYDLITLAETSWDEMHNWSIANDVYELFRRDRQERRGEDVVLYVKEWIDYTELSLKSSDGLVESLWVKIMGQATKGSLVVGVYYRLPDKEDDVDKLLLQLQEAPCSQALILLGDFNHAGICWKSSTASCKQSRRLLERVKDNF</sequence>
<dbReference type="Gene3D" id="3.60.10.10">
    <property type="entry name" value="Endonuclease/exonuclease/phosphatase"/>
    <property type="match status" value="1"/>
</dbReference>
<comment type="caution">
    <text evidence="2">The sequence shown here is derived from an EMBL/GenBank/DDBJ whole genome shotgun (WGS) entry which is preliminary data.</text>
</comment>
<dbReference type="PANTHER" id="PTHR33395:SF22">
    <property type="entry name" value="REVERSE TRANSCRIPTASE DOMAIN-CONTAINING PROTEIN"/>
    <property type="match status" value="1"/>
</dbReference>
<evidence type="ECO:0000313" key="2">
    <source>
        <dbReference type="EMBL" id="GAB0182842.1"/>
    </source>
</evidence>
<evidence type="ECO:0000259" key="1">
    <source>
        <dbReference type="Pfam" id="PF03372"/>
    </source>
</evidence>
<organism evidence="2 3">
    <name type="scientific">Grus japonensis</name>
    <name type="common">Japanese crane</name>
    <name type="synonym">Red-crowned crane</name>
    <dbReference type="NCBI Taxonomy" id="30415"/>
    <lineage>
        <taxon>Eukaryota</taxon>
        <taxon>Metazoa</taxon>
        <taxon>Chordata</taxon>
        <taxon>Craniata</taxon>
        <taxon>Vertebrata</taxon>
        <taxon>Euteleostomi</taxon>
        <taxon>Archelosauria</taxon>
        <taxon>Archosauria</taxon>
        <taxon>Dinosauria</taxon>
        <taxon>Saurischia</taxon>
        <taxon>Theropoda</taxon>
        <taxon>Coelurosauria</taxon>
        <taxon>Aves</taxon>
        <taxon>Neognathae</taxon>
        <taxon>Neoaves</taxon>
        <taxon>Gruiformes</taxon>
        <taxon>Gruidae</taxon>
        <taxon>Grus</taxon>
    </lineage>
</organism>
<feature type="domain" description="Endonuclease/exonuclease/phosphatase" evidence="1">
    <location>
        <begin position="3"/>
        <end position="128"/>
    </location>
</feature>
<dbReference type="SUPFAM" id="SSF56219">
    <property type="entry name" value="DNase I-like"/>
    <property type="match status" value="1"/>
</dbReference>
<accession>A0ABC9WF52</accession>
<reference evidence="2 3" key="1">
    <citation type="submission" date="2024-06" db="EMBL/GenBank/DDBJ databases">
        <title>The draft genome of Grus japonensis, version 3.</title>
        <authorList>
            <person name="Nabeshima K."/>
            <person name="Suzuki S."/>
            <person name="Onuma M."/>
        </authorList>
    </citation>
    <scope>NUCLEOTIDE SEQUENCE [LARGE SCALE GENOMIC DNA]</scope>
    <source>
        <strain evidence="2 3">451A</strain>
    </source>
</reference>
<dbReference type="EMBL" id="BAAFJT010000002">
    <property type="protein sequence ID" value="GAB0182842.1"/>
    <property type="molecule type" value="Genomic_DNA"/>
</dbReference>
<dbReference type="AlphaFoldDB" id="A0ABC9WF52"/>
<dbReference type="Pfam" id="PF03372">
    <property type="entry name" value="Exo_endo_phos"/>
    <property type="match status" value="1"/>
</dbReference>
<gene>
    <name evidence="2" type="ORF">GRJ2_000749500</name>
</gene>
<dbReference type="PANTHER" id="PTHR33395">
    <property type="entry name" value="TRANSCRIPTASE, PUTATIVE-RELATED-RELATED"/>
    <property type="match status" value="1"/>
</dbReference>
<evidence type="ECO:0000313" key="3">
    <source>
        <dbReference type="Proteomes" id="UP001623348"/>
    </source>
</evidence>
<dbReference type="InterPro" id="IPR036691">
    <property type="entry name" value="Endo/exonu/phosph_ase_sf"/>
</dbReference>